<feature type="transmembrane region" description="Helical" evidence="8">
    <location>
        <begin position="310"/>
        <end position="334"/>
    </location>
</feature>
<feature type="transmembrane region" description="Helical" evidence="8">
    <location>
        <begin position="340"/>
        <end position="359"/>
    </location>
</feature>
<feature type="transmembrane region" description="Helical" evidence="8">
    <location>
        <begin position="153"/>
        <end position="172"/>
    </location>
</feature>
<sequence>MRERPYARGVSLRRPWQAVSRDRSQVALLLAILVVVASRLPFLRLPLSRDEAGFLVLGRDWLTSAGHAVTSVPAGALYGDYWVDRPPLLLILFRLGDLLGGAVGLRLLGTAAAVVVVLFAALAARRVAGPRAYAATAVAAALLLATPLNGTEVVNGELIAGPFVAVGLWAWIRPSQTVMGGLVAGAAAVAAVLVKQSFIDVFVFVAIFEVLRGRALTRARVQSWLGFVLGATLVAVTVLGFAMAHGTSLSALYDAMLTFRIEARSAAGLQPNTDDRVLLMAVAVIAGGLVPLLGYAAWRLRGLRMSPDRAVIGALVAVIAYDAVAIVFGGGYWSHYLVQPILPIAVLAGIGVAAVPAGLRWPRPWAWTALVVVLAIITLGSNVARVLDPVDAPGAGAGAVIGASAEPGDTVMALYGDPSIVRASGLTSPYPYLWTLPIRVRDPQFELVDEVLSGPDAPTWIVVTKRVAGWQLDVPHLEQVFAERYVLVRRACGMGIYLRADVTRAVHQGPASCRIDLRESWS</sequence>
<accession>A0A3A5HHR6</accession>
<evidence type="ECO:0000256" key="4">
    <source>
        <dbReference type="ARBA" id="ARBA00022679"/>
    </source>
</evidence>
<keyword evidence="7 8" id="KW-0472">Membrane</keyword>
<dbReference type="EMBL" id="QYRP01000002">
    <property type="protein sequence ID" value="RJS47237.1"/>
    <property type="molecule type" value="Genomic_DNA"/>
</dbReference>
<dbReference type="AlphaFoldDB" id="A0A3A5HHR6"/>
<keyword evidence="5 8" id="KW-0812">Transmembrane</keyword>
<dbReference type="PANTHER" id="PTHR33908">
    <property type="entry name" value="MANNOSYLTRANSFERASE YKCB-RELATED"/>
    <property type="match status" value="1"/>
</dbReference>
<feature type="transmembrane region" description="Helical" evidence="8">
    <location>
        <begin position="223"/>
        <end position="244"/>
    </location>
</feature>
<reference evidence="10" key="1">
    <citation type="submission" date="2018-09" db="EMBL/GenBank/DDBJ databases">
        <authorList>
            <person name="Zhu H."/>
        </authorList>
    </citation>
    <scope>NUCLEOTIDE SEQUENCE [LARGE SCALE GENOMIC DNA]</scope>
    <source>
        <strain evidence="10">K1W22B-1</strain>
    </source>
</reference>
<dbReference type="PANTHER" id="PTHR33908:SF11">
    <property type="entry name" value="MEMBRANE PROTEIN"/>
    <property type="match status" value="1"/>
</dbReference>
<protein>
    <recommendedName>
        <fullName evidence="11">Glycosyltransferase RgtA/B/C/D-like domain-containing protein</fullName>
    </recommendedName>
</protein>
<feature type="transmembrane region" description="Helical" evidence="8">
    <location>
        <begin position="178"/>
        <end position="211"/>
    </location>
</feature>
<evidence type="ECO:0000313" key="9">
    <source>
        <dbReference type="EMBL" id="RJS47237.1"/>
    </source>
</evidence>
<evidence type="ECO:0000256" key="7">
    <source>
        <dbReference type="ARBA" id="ARBA00023136"/>
    </source>
</evidence>
<keyword evidence="6 8" id="KW-1133">Transmembrane helix</keyword>
<keyword evidence="4" id="KW-0808">Transferase</keyword>
<dbReference type="Proteomes" id="UP000276542">
    <property type="component" value="Unassembled WGS sequence"/>
</dbReference>
<comment type="caution">
    <text evidence="9">The sequence shown here is derived from an EMBL/GenBank/DDBJ whole genome shotgun (WGS) entry which is preliminary data.</text>
</comment>
<dbReference type="InterPro" id="IPR050297">
    <property type="entry name" value="LipidA_mod_glycosyltrf_83"/>
</dbReference>
<comment type="subcellular location">
    <subcellularLocation>
        <location evidence="1">Cell membrane</location>
        <topology evidence="1">Multi-pass membrane protein</topology>
    </subcellularLocation>
</comment>
<feature type="transmembrane region" description="Helical" evidence="8">
    <location>
        <begin position="277"/>
        <end position="298"/>
    </location>
</feature>
<evidence type="ECO:0000256" key="2">
    <source>
        <dbReference type="ARBA" id="ARBA00022475"/>
    </source>
</evidence>
<keyword evidence="3" id="KW-0328">Glycosyltransferase</keyword>
<name>A0A3A5HHR6_9ACTN</name>
<evidence type="ECO:0000256" key="6">
    <source>
        <dbReference type="ARBA" id="ARBA00022989"/>
    </source>
</evidence>
<feature type="transmembrane region" description="Helical" evidence="8">
    <location>
        <begin position="103"/>
        <end position="124"/>
    </location>
</feature>
<keyword evidence="10" id="KW-1185">Reference proteome</keyword>
<keyword evidence="2" id="KW-1003">Cell membrane</keyword>
<dbReference type="GO" id="GO:0016763">
    <property type="term" value="F:pentosyltransferase activity"/>
    <property type="evidence" value="ECO:0007669"/>
    <property type="project" value="TreeGrafter"/>
</dbReference>
<evidence type="ECO:0000256" key="3">
    <source>
        <dbReference type="ARBA" id="ARBA00022676"/>
    </source>
</evidence>
<evidence type="ECO:0000256" key="5">
    <source>
        <dbReference type="ARBA" id="ARBA00022692"/>
    </source>
</evidence>
<evidence type="ECO:0008006" key="11">
    <source>
        <dbReference type="Google" id="ProtNLM"/>
    </source>
</evidence>
<organism evidence="9 10">
    <name type="scientific">Nocardioides cavernaquae</name>
    <dbReference type="NCBI Taxonomy" id="2321396"/>
    <lineage>
        <taxon>Bacteria</taxon>
        <taxon>Bacillati</taxon>
        <taxon>Actinomycetota</taxon>
        <taxon>Actinomycetes</taxon>
        <taxon>Propionibacteriales</taxon>
        <taxon>Nocardioidaceae</taxon>
        <taxon>Nocardioides</taxon>
    </lineage>
</organism>
<evidence type="ECO:0000313" key="10">
    <source>
        <dbReference type="Proteomes" id="UP000276542"/>
    </source>
</evidence>
<dbReference type="GO" id="GO:0005886">
    <property type="term" value="C:plasma membrane"/>
    <property type="evidence" value="ECO:0007669"/>
    <property type="project" value="UniProtKB-SubCell"/>
</dbReference>
<dbReference type="GO" id="GO:0009103">
    <property type="term" value="P:lipopolysaccharide biosynthetic process"/>
    <property type="evidence" value="ECO:0007669"/>
    <property type="project" value="UniProtKB-ARBA"/>
</dbReference>
<gene>
    <name evidence="9" type="ORF">D4739_14085</name>
</gene>
<proteinExistence type="predicted"/>
<feature type="transmembrane region" description="Helical" evidence="8">
    <location>
        <begin position="366"/>
        <end position="384"/>
    </location>
</feature>
<evidence type="ECO:0000256" key="1">
    <source>
        <dbReference type="ARBA" id="ARBA00004651"/>
    </source>
</evidence>
<evidence type="ECO:0000256" key="8">
    <source>
        <dbReference type="SAM" id="Phobius"/>
    </source>
</evidence>